<comment type="caution">
    <text evidence="1">The sequence shown here is derived from an EMBL/GenBank/DDBJ whole genome shotgun (WGS) entry which is preliminary data.</text>
</comment>
<protein>
    <submittedName>
        <fullName evidence="1">Uncharacterized protein</fullName>
    </submittedName>
</protein>
<evidence type="ECO:0000313" key="1">
    <source>
        <dbReference type="EMBL" id="MCV3214715.1"/>
    </source>
</evidence>
<organism evidence="1 2">
    <name type="scientific">Plectonema radiosum NIES-515</name>
    <dbReference type="NCBI Taxonomy" id="2986073"/>
    <lineage>
        <taxon>Bacteria</taxon>
        <taxon>Bacillati</taxon>
        <taxon>Cyanobacteriota</taxon>
        <taxon>Cyanophyceae</taxon>
        <taxon>Oscillatoriophycideae</taxon>
        <taxon>Oscillatoriales</taxon>
        <taxon>Microcoleaceae</taxon>
        <taxon>Plectonema</taxon>
    </lineage>
</organism>
<dbReference type="EMBL" id="JAOWRF010000213">
    <property type="protein sequence ID" value="MCV3214715.1"/>
    <property type="molecule type" value="Genomic_DNA"/>
</dbReference>
<evidence type="ECO:0000313" key="2">
    <source>
        <dbReference type="Proteomes" id="UP001526143"/>
    </source>
</evidence>
<keyword evidence="2" id="KW-1185">Reference proteome</keyword>
<accession>A0ABT3B009</accession>
<reference evidence="1 2" key="1">
    <citation type="submission" date="2022-10" db="EMBL/GenBank/DDBJ databases">
        <title>Identification of biosynthetic pathway for the production of the potent trypsin inhibitor radiosumin.</title>
        <authorList>
            <person name="Fewer D.P."/>
            <person name="Delbaje E."/>
            <person name="Ouyang X."/>
            <person name="Agostino P.D."/>
            <person name="Wahlsten M."/>
            <person name="Jokela J."/>
            <person name="Permi P."/>
            <person name="Haapaniemi E."/>
            <person name="Koistinen H."/>
        </authorList>
    </citation>
    <scope>NUCLEOTIDE SEQUENCE [LARGE SCALE GENOMIC DNA]</scope>
    <source>
        <strain evidence="1 2">NIES-515</strain>
    </source>
</reference>
<proteinExistence type="predicted"/>
<gene>
    <name evidence="1" type="ORF">OGM63_14520</name>
</gene>
<dbReference type="Proteomes" id="UP001526143">
    <property type="component" value="Unassembled WGS sequence"/>
</dbReference>
<name>A0ABT3B009_9CYAN</name>
<sequence>MADSDQLNIRVEEQIKKDFIHKAREEGTTATDLLVNYMKQYLGLSTKKDVELVKLEQKFEKELKERDERLIKLEQIVLGELPV</sequence>
<dbReference type="RefSeq" id="WP_263746291.1">
    <property type="nucleotide sequence ID" value="NZ_JAOWRF010000213.1"/>
</dbReference>